<feature type="region of interest" description="Disordered" evidence="4">
    <location>
        <begin position="287"/>
        <end position="306"/>
    </location>
</feature>
<evidence type="ECO:0000256" key="3">
    <source>
        <dbReference type="ARBA" id="ARBA00023002"/>
    </source>
</evidence>
<sequence>MATMLTTKRRLCNNSGIREFWRRRMVDSIVGTNRSPKQLQQMRHYSARSSKKKMLQNDSITAAAVLGAAAVFTSCAFATDSLHLNAMAITDMEASASAKQHKQEEKNPPTKTFECDFVIVGYGNAGRSALRTLTSLNPKLKILVIDPRINVNYKSNNDRVMYVPFSRASALHHPTKTLYCTTLSSNDGDAREEVVKIKYAHSILISTGSRGSPPPMDLVDKTALSRVLELRGTAAGSIVTEHDQRITLSPEMVRNITFMAASDPNSNVCILGSGLEALELACAANNSSNRRKNGNGNNNGKIKKNSSSSNVSLLFGNAGPLSDRVPRYLSSAITKRLKLFGIDVRERSLVRYVSSDDNQKKNGDVGGLEIHASKSYDSLDTCRLEADLLIGMYVRM</sequence>
<organism evidence="6">
    <name type="scientific">Ditylum brightwellii</name>
    <dbReference type="NCBI Taxonomy" id="49249"/>
    <lineage>
        <taxon>Eukaryota</taxon>
        <taxon>Sar</taxon>
        <taxon>Stramenopiles</taxon>
        <taxon>Ochrophyta</taxon>
        <taxon>Bacillariophyta</taxon>
        <taxon>Mediophyceae</taxon>
        <taxon>Lithodesmiophycidae</taxon>
        <taxon>Lithodesmiales</taxon>
        <taxon>Lithodesmiaceae</taxon>
        <taxon>Ditylum</taxon>
    </lineage>
</organism>
<dbReference type="InterPro" id="IPR036188">
    <property type="entry name" value="FAD/NAD-bd_sf"/>
</dbReference>
<dbReference type="GO" id="GO:0005739">
    <property type="term" value="C:mitochondrion"/>
    <property type="evidence" value="ECO:0007669"/>
    <property type="project" value="TreeGrafter"/>
</dbReference>
<keyword evidence="1" id="KW-0285">Flavoprotein</keyword>
<accession>A0A7S4UU18</accession>
<dbReference type="GO" id="GO:0071949">
    <property type="term" value="F:FAD binding"/>
    <property type="evidence" value="ECO:0007669"/>
    <property type="project" value="TreeGrafter"/>
</dbReference>
<dbReference type="InterPro" id="IPR023753">
    <property type="entry name" value="FAD/NAD-binding_dom"/>
</dbReference>
<dbReference type="SUPFAM" id="SSF51905">
    <property type="entry name" value="FAD/NAD(P)-binding domain"/>
    <property type="match status" value="1"/>
</dbReference>
<gene>
    <name evidence="6" type="ORF">DBRI00130_LOCUS14073</name>
</gene>
<dbReference type="PRINTS" id="PR00368">
    <property type="entry name" value="FADPNR"/>
</dbReference>
<dbReference type="GO" id="GO:0012501">
    <property type="term" value="P:programmed cell death"/>
    <property type="evidence" value="ECO:0007669"/>
    <property type="project" value="TreeGrafter"/>
</dbReference>
<keyword evidence="2" id="KW-0274">FAD</keyword>
<evidence type="ECO:0000256" key="2">
    <source>
        <dbReference type="ARBA" id="ARBA00022827"/>
    </source>
</evidence>
<keyword evidence="3" id="KW-0560">Oxidoreductase</keyword>
<proteinExistence type="predicted"/>
<dbReference type="EMBL" id="HBNS01017620">
    <property type="protein sequence ID" value="CAE4605610.1"/>
    <property type="molecule type" value="Transcribed_RNA"/>
</dbReference>
<evidence type="ECO:0000256" key="1">
    <source>
        <dbReference type="ARBA" id="ARBA00022630"/>
    </source>
</evidence>
<dbReference type="PANTHER" id="PTHR43557:SF4">
    <property type="entry name" value="APOPTOSIS-INDUCING FACTOR 1, MITOCHONDRIAL"/>
    <property type="match status" value="1"/>
</dbReference>
<feature type="domain" description="FAD/NAD(P)-binding" evidence="5">
    <location>
        <begin position="116"/>
        <end position="359"/>
    </location>
</feature>
<dbReference type="GO" id="GO:0016174">
    <property type="term" value="F:NAD(P)H oxidase H2O2-forming activity"/>
    <property type="evidence" value="ECO:0007669"/>
    <property type="project" value="TreeGrafter"/>
</dbReference>
<dbReference type="InterPro" id="IPR050446">
    <property type="entry name" value="FAD-oxidoreductase/Apoptosis"/>
</dbReference>
<reference evidence="6" key="1">
    <citation type="submission" date="2021-01" db="EMBL/GenBank/DDBJ databases">
        <authorList>
            <person name="Corre E."/>
            <person name="Pelletier E."/>
            <person name="Niang G."/>
            <person name="Scheremetjew M."/>
            <person name="Finn R."/>
            <person name="Kale V."/>
            <person name="Holt S."/>
            <person name="Cochrane G."/>
            <person name="Meng A."/>
            <person name="Brown T."/>
            <person name="Cohen L."/>
        </authorList>
    </citation>
    <scope>NUCLEOTIDE SEQUENCE</scope>
    <source>
        <strain evidence="6">GSO104</strain>
    </source>
</reference>
<dbReference type="Pfam" id="PF07992">
    <property type="entry name" value="Pyr_redox_2"/>
    <property type="match status" value="1"/>
</dbReference>
<dbReference type="PANTHER" id="PTHR43557">
    <property type="entry name" value="APOPTOSIS-INDUCING FACTOR 1"/>
    <property type="match status" value="1"/>
</dbReference>
<name>A0A7S4UU18_9STRA</name>
<evidence type="ECO:0000259" key="5">
    <source>
        <dbReference type="Pfam" id="PF07992"/>
    </source>
</evidence>
<dbReference type="GO" id="GO:0033108">
    <property type="term" value="P:mitochondrial respiratory chain complex assembly"/>
    <property type="evidence" value="ECO:0007669"/>
    <property type="project" value="TreeGrafter"/>
</dbReference>
<evidence type="ECO:0000256" key="4">
    <source>
        <dbReference type="SAM" id="MobiDB-lite"/>
    </source>
</evidence>
<protein>
    <recommendedName>
        <fullName evidence="5">FAD/NAD(P)-binding domain-containing protein</fullName>
    </recommendedName>
</protein>
<evidence type="ECO:0000313" key="6">
    <source>
        <dbReference type="EMBL" id="CAE4605610.1"/>
    </source>
</evidence>
<dbReference type="AlphaFoldDB" id="A0A7S4UU18"/>
<dbReference type="Gene3D" id="3.50.50.60">
    <property type="entry name" value="FAD/NAD(P)-binding domain"/>
    <property type="match status" value="1"/>
</dbReference>